<dbReference type="SUPFAM" id="SSF53335">
    <property type="entry name" value="S-adenosyl-L-methionine-dependent methyltransferases"/>
    <property type="match status" value="1"/>
</dbReference>
<dbReference type="AlphaFoldDB" id="A0ABD5ZTA4"/>
<gene>
    <name evidence="3" type="ORF">ACFQJ4_14980</name>
</gene>
<keyword evidence="4" id="KW-1185">Reference proteome</keyword>
<organism evidence="3 4">
    <name type="scientific">Halosegnis marinus</name>
    <dbReference type="NCBI Taxonomy" id="3034023"/>
    <lineage>
        <taxon>Archaea</taxon>
        <taxon>Methanobacteriati</taxon>
        <taxon>Methanobacteriota</taxon>
        <taxon>Stenosarchaea group</taxon>
        <taxon>Halobacteria</taxon>
        <taxon>Halobacteriales</taxon>
        <taxon>Natronomonadaceae</taxon>
        <taxon>Halosegnis</taxon>
    </lineage>
</organism>
<comment type="caution">
    <text evidence="3">The sequence shown here is derived from an EMBL/GenBank/DDBJ whole genome shotgun (WGS) entry which is preliminary data.</text>
</comment>
<proteinExistence type="predicted"/>
<feature type="domain" description="DUF1156" evidence="2">
    <location>
        <begin position="23"/>
        <end position="76"/>
    </location>
</feature>
<evidence type="ECO:0000313" key="4">
    <source>
        <dbReference type="Proteomes" id="UP001596398"/>
    </source>
</evidence>
<dbReference type="GeneID" id="79268341"/>
<name>A0ABD5ZTA4_9EURY</name>
<dbReference type="InterPro" id="IPR002052">
    <property type="entry name" value="DNA_methylase_N6_adenine_CS"/>
</dbReference>
<evidence type="ECO:0000259" key="2">
    <source>
        <dbReference type="Pfam" id="PF06634"/>
    </source>
</evidence>
<feature type="coiled-coil region" evidence="1">
    <location>
        <begin position="164"/>
        <end position="191"/>
    </location>
</feature>
<dbReference type="RefSeq" id="WP_276236297.1">
    <property type="nucleotide sequence ID" value="NZ_CP119803.1"/>
</dbReference>
<accession>A0ABD5ZTA4</accession>
<keyword evidence="1" id="KW-0175">Coiled coil</keyword>
<dbReference type="InterPro" id="IPR029063">
    <property type="entry name" value="SAM-dependent_MTases_sf"/>
</dbReference>
<dbReference type="Gene3D" id="3.40.50.150">
    <property type="entry name" value="Vaccinia Virus protein VP39"/>
    <property type="match status" value="2"/>
</dbReference>
<dbReference type="Proteomes" id="UP001596398">
    <property type="component" value="Unassembled WGS sequence"/>
</dbReference>
<evidence type="ECO:0000313" key="3">
    <source>
        <dbReference type="EMBL" id="MFC7236602.1"/>
    </source>
</evidence>
<dbReference type="Pfam" id="PF06634">
    <property type="entry name" value="DUF1156"/>
    <property type="match status" value="1"/>
</dbReference>
<dbReference type="PROSITE" id="PS00092">
    <property type="entry name" value="N6_MTASE"/>
    <property type="match status" value="1"/>
</dbReference>
<protein>
    <submittedName>
        <fullName evidence="3">DUF1156 domain-containing protein</fullName>
    </submittedName>
</protein>
<reference evidence="3 4" key="1">
    <citation type="journal article" date="2019" name="Int. J. Syst. Evol. Microbiol.">
        <title>The Global Catalogue of Microorganisms (GCM) 10K type strain sequencing project: providing services to taxonomists for standard genome sequencing and annotation.</title>
        <authorList>
            <consortium name="The Broad Institute Genomics Platform"/>
            <consortium name="The Broad Institute Genome Sequencing Center for Infectious Disease"/>
            <person name="Wu L."/>
            <person name="Ma J."/>
        </authorList>
    </citation>
    <scope>NUCLEOTIDE SEQUENCE [LARGE SCALE GENOMIC DNA]</scope>
    <source>
        <strain evidence="3 4">DT85</strain>
    </source>
</reference>
<dbReference type="EMBL" id="JBHTAP010000002">
    <property type="protein sequence ID" value="MFC7236602.1"/>
    <property type="molecule type" value="Genomic_DNA"/>
</dbReference>
<sequence>MSQDPAQDDARQARRELPIERGFPIERVNEISEKEGRAKRYYRPVYTMHKWWARRNGSVFRAIALYSLLDDPSKVTVREPGANESLSEFGGGFSEIQALIDQVDLASPESLWELYPKDVQVEDTKVLDPFMGGGTSLVEASRFGAEVHGYDLNPVAWFVTKKELEAGQTSLEELDAAFSKLEDELAEELQDYYKTPCPNDDHTADVVYEFWVKQLDCVSCGHTVPLFNDYRIGNGRYDNKGDYNVLCPDCESVVLVDDWRSEADCSECGYEFIAEDGNAGGGDYTCTECGQQYPIIDAIEEQDGFETRLYVTEYYCSHCDEAGRNKTASRGYKRAEPFDHELFADAKQEWRAADELHDYVPSEQIPLGIKTDSAEFEGSIGGGFNVLRQGYSHWTDMFNPRQLLLLAKLSRWIDDVEDQNIKEYLLLALSESLNYNSMMIVYNHGANKATNIFKTNSFDAPLTPIENNVWGTRYGTGTFTKMWQMVRKGVEYAKAPTERYVEDGETLESPPFSKPVGEDATVSCGDARAIDTEDIYDAVLTDPPYYDNVIYSELSNFFYVWQKVLLESTYPQFEGASTPRAESIVANPAENKDAEVFESEIKQAFESINTALKDSGVFAFTYHHSESESWGELLSALCDTGFEVTAAYPISADIQRAAWQLIEGGAVSFDIVLVARPAGERAPISWNSLRRRIYRTARDTRERLRETQSVSEGDIGVIEMGECFHEYSKHHGKVTRAGETMSPKEVVQGIYGVLQEGSSLGEIDVFLDLLAASDPTYDDLNKLSRGTSADPERMKELRLYRQSGGDFILGTWRDDERMAYIQSRVNGEGDSSLNALDKAQFLRYRFERGESIQNYLSKWKVDDELRGLCEGLAEATGDVVYTRILGGEGLRSFNDDDE</sequence>
<dbReference type="InterPro" id="IPR009537">
    <property type="entry name" value="DUF1156"/>
</dbReference>
<evidence type="ECO:0000256" key="1">
    <source>
        <dbReference type="SAM" id="Coils"/>
    </source>
</evidence>